<evidence type="ECO:0000256" key="1">
    <source>
        <dbReference type="ARBA" id="ARBA00004123"/>
    </source>
</evidence>
<organism evidence="8 9">
    <name type="scientific">Cryomyces minteri</name>
    <dbReference type="NCBI Taxonomy" id="331657"/>
    <lineage>
        <taxon>Eukaryota</taxon>
        <taxon>Fungi</taxon>
        <taxon>Dikarya</taxon>
        <taxon>Ascomycota</taxon>
        <taxon>Pezizomycotina</taxon>
        <taxon>Dothideomycetes</taxon>
        <taxon>Dothideomycetes incertae sedis</taxon>
        <taxon>Cryomyces</taxon>
    </lineage>
</organism>
<accession>A0A4U0W5S7</accession>
<evidence type="ECO:0000313" key="9">
    <source>
        <dbReference type="Proteomes" id="UP000308768"/>
    </source>
</evidence>
<keyword evidence="7" id="KW-0732">Signal</keyword>
<keyword evidence="4" id="KW-0804">Transcription</keyword>
<evidence type="ECO:0008006" key="10">
    <source>
        <dbReference type="Google" id="ProtNLM"/>
    </source>
</evidence>
<protein>
    <recommendedName>
        <fullName evidence="10">Transcription factor domain-containing protein</fullName>
    </recommendedName>
</protein>
<proteinExistence type="predicted"/>
<feature type="compositionally biased region" description="Polar residues" evidence="6">
    <location>
        <begin position="135"/>
        <end position="145"/>
    </location>
</feature>
<keyword evidence="3" id="KW-0805">Transcription regulation</keyword>
<feature type="compositionally biased region" description="Low complexity" evidence="6">
    <location>
        <begin position="125"/>
        <end position="134"/>
    </location>
</feature>
<evidence type="ECO:0000256" key="7">
    <source>
        <dbReference type="SAM" id="SignalP"/>
    </source>
</evidence>
<dbReference type="GO" id="GO:0005634">
    <property type="term" value="C:nucleus"/>
    <property type="evidence" value="ECO:0007669"/>
    <property type="project" value="UniProtKB-SubCell"/>
</dbReference>
<evidence type="ECO:0000256" key="3">
    <source>
        <dbReference type="ARBA" id="ARBA00023015"/>
    </source>
</evidence>
<name>A0A4U0W5S7_9PEZI</name>
<dbReference type="AlphaFoldDB" id="A0A4U0W5S7"/>
<reference evidence="8 9" key="1">
    <citation type="submission" date="2017-03" db="EMBL/GenBank/DDBJ databases">
        <title>Genomes of endolithic fungi from Antarctica.</title>
        <authorList>
            <person name="Coleine C."/>
            <person name="Masonjones S."/>
            <person name="Stajich J.E."/>
        </authorList>
    </citation>
    <scope>NUCLEOTIDE SEQUENCE [LARGE SCALE GENOMIC DNA]</scope>
    <source>
        <strain evidence="8 9">CCFEE 5187</strain>
    </source>
</reference>
<sequence>MAYLALISAIWGDVLAVTHRAVHRTSSTYAAAYDGFYAKAIARVEAWTALLPPHLQYSPENAARSIRDGYAGTFISLHALYHVTLMKLNRHARAAVLPLATIRRNIRGANHHALQLLGLMHVPSTSSSTSSSSSPGTVLQQRSATEAPTAPTIPFAGYAILTAVDILSAGGPTATLAATVDAIAASLASLTRLAAFWASARAQHKSVEQRLADILATFNDHGLGPPSSCGRYWGLPEPLEPVAGGRDEDLVYGVGWKVHFEALSAGG</sequence>
<evidence type="ECO:0000313" key="8">
    <source>
        <dbReference type="EMBL" id="TKA57558.1"/>
    </source>
</evidence>
<dbReference type="OrthoDB" id="5426798at2759"/>
<comment type="caution">
    <text evidence="8">The sequence shown here is derived from an EMBL/GenBank/DDBJ whole genome shotgun (WGS) entry which is preliminary data.</text>
</comment>
<evidence type="ECO:0000256" key="2">
    <source>
        <dbReference type="ARBA" id="ARBA00022723"/>
    </source>
</evidence>
<evidence type="ECO:0000256" key="6">
    <source>
        <dbReference type="SAM" id="MobiDB-lite"/>
    </source>
</evidence>
<evidence type="ECO:0000256" key="4">
    <source>
        <dbReference type="ARBA" id="ARBA00023163"/>
    </source>
</evidence>
<feature type="chain" id="PRO_5020993774" description="Transcription factor domain-containing protein" evidence="7">
    <location>
        <begin position="17"/>
        <end position="267"/>
    </location>
</feature>
<dbReference type="CDD" id="cd12148">
    <property type="entry name" value="fungal_TF_MHR"/>
    <property type="match status" value="1"/>
</dbReference>
<dbReference type="InterPro" id="IPR050815">
    <property type="entry name" value="TF_fung"/>
</dbReference>
<dbReference type="GO" id="GO:0046872">
    <property type="term" value="F:metal ion binding"/>
    <property type="evidence" value="ECO:0007669"/>
    <property type="project" value="UniProtKB-KW"/>
</dbReference>
<dbReference type="PANTHER" id="PTHR47338:SF11">
    <property type="entry name" value="ZN(II)2CYS6 TRANSCRIPTION FACTOR (EUROFUNG)"/>
    <property type="match status" value="1"/>
</dbReference>
<comment type="subcellular location">
    <subcellularLocation>
        <location evidence="1">Nucleus</location>
    </subcellularLocation>
</comment>
<dbReference type="EMBL" id="NAJN01002115">
    <property type="protein sequence ID" value="TKA57558.1"/>
    <property type="molecule type" value="Genomic_DNA"/>
</dbReference>
<keyword evidence="2" id="KW-0479">Metal-binding</keyword>
<feature type="signal peptide" evidence="7">
    <location>
        <begin position="1"/>
        <end position="16"/>
    </location>
</feature>
<gene>
    <name evidence="8" type="ORF">B0A49_09976</name>
</gene>
<dbReference type="STRING" id="331657.A0A4U0W5S7"/>
<dbReference type="Proteomes" id="UP000308768">
    <property type="component" value="Unassembled WGS sequence"/>
</dbReference>
<dbReference type="GO" id="GO:0000981">
    <property type="term" value="F:DNA-binding transcription factor activity, RNA polymerase II-specific"/>
    <property type="evidence" value="ECO:0007669"/>
    <property type="project" value="InterPro"/>
</dbReference>
<dbReference type="PANTHER" id="PTHR47338">
    <property type="entry name" value="ZN(II)2CYS6 TRANSCRIPTION FACTOR (EUROFUNG)-RELATED"/>
    <property type="match status" value="1"/>
</dbReference>
<keyword evidence="9" id="KW-1185">Reference proteome</keyword>
<keyword evidence="5" id="KW-0539">Nucleus</keyword>
<feature type="region of interest" description="Disordered" evidence="6">
    <location>
        <begin position="125"/>
        <end position="145"/>
    </location>
</feature>
<evidence type="ECO:0000256" key="5">
    <source>
        <dbReference type="ARBA" id="ARBA00023242"/>
    </source>
</evidence>